<gene>
    <name evidence="9" type="ordered locus">Veis_1509</name>
</gene>
<dbReference type="PANTHER" id="PTHR33653">
    <property type="entry name" value="RIBONUCLEASE VAPC2"/>
    <property type="match status" value="1"/>
</dbReference>
<evidence type="ECO:0000256" key="1">
    <source>
        <dbReference type="ARBA" id="ARBA00001946"/>
    </source>
</evidence>
<evidence type="ECO:0000259" key="8">
    <source>
        <dbReference type="Pfam" id="PF01850"/>
    </source>
</evidence>
<comment type="cofactor">
    <cofactor evidence="1">
        <name>Mg(2+)</name>
        <dbReference type="ChEBI" id="CHEBI:18420"/>
    </cofactor>
</comment>
<dbReference type="GO" id="GO:0046872">
    <property type="term" value="F:metal ion binding"/>
    <property type="evidence" value="ECO:0007669"/>
    <property type="project" value="UniProtKB-KW"/>
</dbReference>
<keyword evidence="6" id="KW-0460">Magnesium</keyword>
<dbReference type="eggNOG" id="COG1487">
    <property type="taxonomic scope" value="Bacteria"/>
</dbReference>
<dbReference type="SUPFAM" id="SSF88723">
    <property type="entry name" value="PIN domain-like"/>
    <property type="match status" value="1"/>
</dbReference>
<keyword evidence="10" id="KW-1185">Reference proteome</keyword>
<accession>A1WI12</accession>
<dbReference type="Gene3D" id="3.40.50.1010">
    <property type="entry name" value="5'-nuclease"/>
    <property type="match status" value="1"/>
</dbReference>
<dbReference type="GO" id="GO:0016787">
    <property type="term" value="F:hydrolase activity"/>
    <property type="evidence" value="ECO:0007669"/>
    <property type="project" value="UniProtKB-KW"/>
</dbReference>
<evidence type="ECO:0000256" key="6">
    <source>
        <dbReference type="ARBA" id="ARBA00022842"/>
    </source>
</evidence>
<comment type="similarity">
    <text evidence="7">Belongs to the PINc/VapC protein family.</text>
</comment>
<keyword evidence="5" id="KW-0378">Hydrolase</keyword>
<feature type="domain" description="PIN" evidence="8">
    <location>
        <begin position="4"/>
        <end position="132"/>
    </location>
</feature>
<evidence type="ECO:0000313" key="10">
    <source>
        <dbReference type="Proteomes" id="UP000000374"/>
    </source>
</evidence>
<dbReference type="OrthoDB" id="9796690at2"/>
<keyword evidence="3" id="KW-0540">Nuclease</keyword>
<reference evidence="10" key="1">
    <citation type="submission" date="2006-12" db="EMBL/GenBank/DDBJ databases">
        <title>Complete sequence of chromosome 1 of Verminephrobacter eiseniae EF01-2.</title>
        <authorList>
            <person name="Copeland A."/>
            <person name="Lucas S."/>
            <person name="Lapidus A."/>
            <person name="Barry K."/>
            <person name="Detter J.C."/>
            <person name="Glavina del Rio T."/>
            <person name="Dalin E."/>
            <person name="Tice H."/>
            <person name="Pitluck S."/>
            <person name="Chertkov O."/>
            <person name="Brettin T."/>
            <person name="Bruce D."/>
            <person name="Han C."/>
            <person name="Tapia R."/>
            <person name="Gilna P."/>
            <person name="Schmutz J."/>
            <person name="Larimer F."/>
            <person name="Land M."/>
            <person name="Hauser L."/>
            <person name="Kyrpides N."/>
            <person name="Kim E."/>
            <person name="Stahl D."/>
            <person name="Richardson P."/>
        </authorList>
    </citation>
    <scope>NUCLEOTIDE SEQUENCE [LARGE SCALE GENOMIC DNA]</scope>
    <source>
        <strain evidence="10">EF01-2</strain>
    </source>
</reference>
<dbReference type="EMBL" id="CP000542">
    <property type="protein sequence ID" value="ABM57269.1"/>
    <property type="molecule type" value="Genomic_DNA"/>
</dbReference>
<evidence type="ECO:0000256" key="4">
    <source>
        <dbReference type="ARBA" id="ARBA00022723"/>
    </source>
</evidence>
<dbReference type="CDD" id="cd18740">
    <property type="entry name" value="PIN_VapC4-5_FitB-like"/>
    <property type="match status" value="1"/>
</dbReference>
<dbReference type="InterPro" id="IPR002716">
    <property type="entry name" value="PIN_dom"/>
</dbReference>
<evidence type="ECO:0000313" key="9">
    <source>
        <dbReference type="EMBL" id="ABM57269.1"/>
    </source>
</evidence>
<dbReference type="GO" id="GO:0004518">
    <property type="term" value="F:nuclease activity"/>
    <property type="evidence" value="ECO:0007669"/>
    <property type="project" value="UniProtKB-KW"/>
</dbReference>
<sequence length="147" mass="16014">MTTYLLDTNIASHIIKGDIPRVRERLVAVPMHCVAVSVVTQAELLYGVAKRGQPQGLATRVREFLARVTVLAWTPEIGQIYGALRARCEAGGVPLAPMDMMIAAHAKALEMAAARVQDKAILITRDLAFWRVPGGLVLDDWTQEAAP</sequence>
<dbReference type="STRING" id="391735.Veis_1509"/>
<evidence type="ECO:0000256" key="2">
    <source>
        <dbReference type="ARBA" id="ARBA00022649"/>
    </source>
</evidence>
<proteinExistence type="inferred from homology"/>
<evidence type="ECO:0000256" key="5">
    <source>
        <dbReference type="ARBA" id="ARBA00022801"/>
    </source>
</evidence>
<dbReference type="InterPro" id="IPR050556">
    <property type="entry name" value="Type_II_TA_system_RNase"/>
</dbReference>
<dbReference type="Proteomes" id="UP000000374">
    <property type="component" value="Chromosome"/>
</dbReference>
<keyword evidence="4" id="KW-0479">Metal-binding</keyword>
<organism evidence="9 10">
    <name type="scientific">Verminephrobacter eiseniae (strain EF01-2)</name>
    <dbReference type="NCBI Taxonomy" id="391735"/>
    <lineage>
        <taxon>Bacteria</taxon>
        <taxon>Pseudomonadati</taxon>
        <taxon>Pseudomonadota</taxon>
        <taxon>Betaproteobacteria</taxon>
        <taxon>Burkholderiales</taxon>
        <taxon>Comamonadaceae</taxon>
        <taxon>Verminephrobacter</taxon>
    </lineage>
</organism>
<dbReference type="KEGG" id="vei:Veis_1509"/>
<dbReference type="HOGENOM" id="CLU_118482_5_3_4"/>
<dbReference type="AlphaFoldDB" id="A1WI12"/>
<dbReference type="Pfam" id="PF01850">
    <property type="entry name" value="PIN"/>
    <property type="match status" value="1"/>
</dbReference>
<evidence type="ECO:0000256" key="3">
    <source>
        <dbReference type="ARBA" id="ARBA00022722"/>
    </source>
</evidence>
<dbReference type="GeneID" id="76460131"/>
<protein>
    <submittedName>
        <fullName evidence="9">PilT protein domain protein</fullName>
    </submittedName>
</protein>
<dbReference type="PANTHER" id="PTHR33653:SF1">
    <property type="entry name" value="RIBONUCLEASE VAPC2"/>
    <property type="match status" value="1"/>
</dbReference>
<dbReference type="RefSeq" id="WP_011809276.1">
    <property type="nucleotide sequence ID" value="NC_008786.1"/>
</dbReference>
<dbReference type="InterPro" id="IPR029060">
    <property type="entry name" value="PIN-like_dom_sf"/>
</dbReference>
<keyword evidence="2" id="KW-1277">Toxin-antitoxin system</keyword>
<name>A1WI12_VEREI</name>
<evidence type="ECO:0000256" key="7">
    <source>
        <dbReference type="ARBA" id="ARBA00038093"/>
    </source>
</evidence>